<feature type="compositionally biased region" description="Basic and acidic residues" evidence="16">
    <location>
        <begin position="1"/>
        <end position="10"/>
    </location>
</feature>
<dbReference type="PROSITE" id="PS50240">
    <property type="entry name" value="TRYPSIN_DOM"/>
    <property type="match status" value="1"/>
</dbReference>
<dbReference type="InterPro" id="IPR036055">
    <property type="entry name" value="LDL_receptor-like_sf"/>
</dbReference>
<evidence type="ECO:0000256" key="6">
    <source>
        <dbReference type="ARBA" id="ARBA00022737"/>
    </source>
</evidence>
<dbReference type="SMART" id="SM00130">
    <property type="entry name" value="KR"/>
    <property type="match status" value="1"/>
</dbReference>
<dbReference type="PROSITE" id="PS50070">
    <property type="entry name" value="KRINGLE_2"/>
    <property type="match status" value="1"/>
</dbReference>
<dbReference type="EMBL" id="CAJFDI010000004">
    <property type="protein sequence ID" value="CAD5226470.1"/>
    <property type="molecule type" value="Genomic_DNA"/>
</dbReference>
<dbReference type="FunFam" id="2.40.10.10:FF:000003">
    <property type="entry name" value="Transmembrane serine protease 3"/>
    <property type="match status" value="1"/>
</dbReference>
<evidence type="ECO:0000256" key="1">
    <source>
        <dbReference type="ARBA" id="ARBA00002744"/>
    </source>
</evidence>
<feature type="transmembrane region" description="Helical" evidence="17">
    <location>
        <begin position="54"/>
        <end position="71"/>
    </location>
</feature>
<evidence type="ECO:0000256" key="5">
    <source>
        <dbReference type="ARBA" id="ARBA00022696"/>
    </source>
</evidence>
<dbReference type="CDD" id="cd00190">
    <property type="entry name" value="Tryp_SPc"/>
    <property type="match status" value="1"/>
</dbReference>
<proteinExistence type="predicted"/>
<evidence type="ECO:0000259" key="18">
    <source>
        <dbReference type="PROSITE" id="PS50070"/>
    </source>
</evidence>
<keyword evidence="17" id="KW-1133">Transmembrane helix</keyword>
<keyword evidence="8 15" id="KW-0720">Serine protease</keyword>
<keyword evidence="17" id="KW-0812">Transmembrane</keyword>
<dbReference type="Gene3D" id="3.10.250.10">
    <property type="entry name" value="SRCR-like domain"/>
    <property type="match status" value="1"/>
</dbReference>
<evidence type="ECO:0000313" key="23">
    <source>
        <dbReference type="Proteomes" id="UP000659654"/>
    </source>
</evidence>
<dbReference type="PRINTS" id="PR00722">
    <property type="entry name" value="CHYMOTRYPSIN"/>
</dbReference>
<evidence type="ECO:0000259" key="19">
    <source>
        <dbReference type="PROSITE" id="PS50240"/>
    </source>
</evidence>
<feature type="disulfide bond" evidence="13">
    <location>
        <begin position="895"/>
        <end position="910"/>
    </location>
</feature>
<evidence type="ECO:0000313" key="22">
    <source>
        <dbReference type="EMBL" id="CAD5226470.1"/>
    </source>
</evidence>
<dbReference type="Gene3D" id="2.40.20.10">
    <property type="entry name" value="Plasminogen Kringle 4"/>
    <property type="match status" value="1"/>
</dbReference>
<feature type="transmembrane region" description="Helical" evidence="17">
    <location>
        <begin position="91"/>
        <end position="113"/>
    </location>
</feature>
<dbReference type="PROSITE" id="PS50287">
    <property type="entry name" value="SRCR_2"/>
    <property type="match status" value="1"/>
</dbReference>
<dbReference type="Pfam" id="PF00057">
    <property type="entry name" value="Ldl_recept_a"/>
    <property type="match status" value="1"/>
</dbReference>
<dbReference type="InterPro" id="IPR033116">
    <property type="entry name" value="TRYPSIN_SER"/>
</dbReference>
<dbReference type="Pfam" id="PF00089">
    <property type="entry name" value="Trypsin"/>
    <property type="match status" value="1"/>
</dbReference>
<feature type="domain" description="Apple" evidence="21">
    <location>
        <begin position="910"/>
        <end position="991"/>
    </location>
</feature>
<dbReference type="PANTHER" id="PTHR24252:SF7">
    <property type="entry name" value="HYALIN"/>
    <property type="match status" value="1"/>
</dbReference>
<keyword evidence="4 15" id="KW-0645">Protease</keyword>
<evidence type="ECO:0000259" key="21">
    <source>
        <dbReference type="PROSITE" id="PS50948"/>
    </source>
</evidence>
<dbReference type="CDD" id="cd06174">
    <property type="entry name" value="MFS"/>
    <property type="match status" value="1"/>
</dbReference>
<evidence type="ECO:0000256" key="3">
    <source>
        <dbReference type="ARBA" id="ARBA00022572"/>
    </source>
</evidence>
<evidence type="ECO:0000256" key="16">
    <source>
        <dbReference type="SAM" id="MobiDB-lite"/>
    </source>
</evidence>
<organism evidence="22 23">
    <name type="scientific">Bursaphelenchus xylophilus</name>
    <name type="common">Pinewood nematode worm</name>
    <name type="synonym">Aphelenchoides xylophilus</name>
    <dbReference type="NCBI Taxonomy" id="6326"/>
    <lineage>
        <taxon>Eukaryota</taxon>
        <taxon>Metazoa</taxon>
        <taxon>Ecdysozoa</taxon>
        <taxon>Nematoda</taxon>
        <taxon>Chromadorea</taxon>
        <taxon>Rhabditida</taxon>
        <taxon>Tylenchina</taxon>
        <taxon>Tylenchomorpha</taxon>
        <taxon>Aphelenchoidea</taxon>
        <taxon>Aphelenchoididae</taxon>
        <taxon>Bursaphelenchus</taxon>
    </lineage>
</organism>
<dbReference type="InterPro" id="IPR043504">
    <property type="entry name" value="Peptidase_S1_PA_chymotrypsin"/>
</dbReference>
<dbReference type="SUPFAM" id="SSF56487">
    <property type="entry name" value="SRCR-like"/>
    <property type="match status" value="1"/>
</dbReference>
<dbReference type="GO" id="GO:0004252">
    <property type="term" value="F:serine-type endopeptidase activity"/>
    <property type="evidence" value="ECO:0007669"/>
    <property type="project" value="InterPro"/>
</dbReference>
<evidence type="ECO:0000256" key="15">
    <source>
        <dbReference type="RuleBase" id="RU363034"/>
    </source>
</evidence>
<dbReference type="PROSITE" id="PS00135">
    <property type="entry name" value="TRYPSIN_SER"/>
    <property type="match status" value="1"/>
</dbReference>
<keyword evidence="6" id="KW-0677">Repeat</keyword>
<dbReference type="SUPFAM" id="SSF56436">
    <property type="entry name" value="C-type lectin-like"/>
    <property type="match status" value="1"/>
</dbReference>
<dbReference type="InterPro" id="IPR013806">
    <property type="entry name" value="Kringle-like"/>
</dbReference>
<gene>
    <name evidence="22" type="ORF">BXYJ_LOCUS9064</name>
</gene>
<feature type="domain" description="Peptidase S1" evidence="19">
    <location>
        <begin position="1234"/>
        <end position="1466"/>
    </location>
</feature>
<protein>
    <recommendedName>
        <fullName evidence="2">Neurotrypsin</fullName>
    </recommendedName>
    <alternativeName>
        <fullName evidence="11">Serine protease 12</fullName>
    </alternativeName>
</protein>
<dbReference type="CDD" id="cd00112">
    <property type="entry name" value="LDLa"/>
    <property type="match status" value="2"/>
</dbReference>
<dbReference type="Proteomes" id="UP000582659">
    <property type="component" value="Unassembled WGS sequence"/>
</dbReference>
<dbReference type="SUPFAM" id="SSF57424">
    <property type="entry name" value="LDL receptor-like module"/>
    <property type="match status" value="2"/>
</dbReference>
<keyword evidence="5" id="KW-0356">Hemostasis</keyword>
<dbReference type="OrthoDB" id="10012881at2759"/>
<dbReference type="InterPro" id="IPR036259">
    <property type="entry name" value="MFS_trans_sf"/>
</dbReference>
<dbReference type="InterPro" id="IPR003609">
    <property type="entry name" value="Pan_app"/>
</dbReference>
<dbReference type="PROSITE" id="PS50068">
    <property type="entry name" value="LDLRA_2"/>
    <property type="match status" value="2"/>
</dbReference>
<feature type="transmembrane region" description="Helical" evidence="17">
    <location>
        <begin position="238"/>
        <end position="259"/>
    </location>
</feature>
<evidence type="ECO:0000256" key="11">
    <source>
        <dbReference type="ARBA" id="ARBA00030576"/>
    </source>
</evidence>
<dbReference type="GO" id="GO:0016020">
    <property type="term" value="C:membrane"/>
    <property type="evidence" value="ECO:0007669"/>
    <property type="project" value="InterPro"/>
</dbReference>
<evidence type="ECO:0000256" key="4">
    <source>
        <dbReference type="ARBA" id="ARBA00022670"/>
    </source>
</evidence>
<dbReference type="Proteomes" id="UP000659654">
    <property type="component" value="Unassembled WGS sequence"/>
</dbReference>
<feature type="transmembrane region" description="Helical" evidence="17">
    <location>
        <begin position="296"/>
        <end position="318"/>
    </location>
</feature>
<feature type="domain" description="SRCR" evidence="20">
    <location>
        <begin position="1124"/>
        <end position="1223"/>
    </location>
</feature>
<dbReference type="SMR" id="A0A7I8WSZ8"/>
<dbReference type="PROSITE" id="PS50948">
    <property type="entry name" value="PAN"/>
    <property type="match status" value="1"/>
</dbReference>
<dbReference type="PROSITE" id="PS01209">
    <property type="entry name" value="LDLRA_1"/>
    <property type="match status" value="1"/>
</dbReference>
<dbReference type="InterPro" id="IPR001190">
    <property type="entry name" value="SRCR"/>
</dbReference>
<keyword evidence="3 12" id="KW-0420">Kringle</keyword>
<dbReference type="SUPFAM" id="SSF50494">
    <property type="entry name" value="Trypsin-like serine proteases"/>
    <property type="match status" value="1"/>
</dbReference>
<feature type="domain" description="Kringle" evidence="18">
    <location>
        <begin position="788"/>
        <end position="854"/>
    </location>
</feature>
<keyword evidence="23" id="KW-1185">Reference proteome</keyword>
<feature type="transmembrane region" description="Helical" evidence="17">
    <location>
        <begin position="381"/>
        <end position="401"/>
    </location>
</feature>
<dbReference type="SUPFAM" id="SSF103473">
    <property type="entry name" value="MFS general substrate transporter"/>
    <property type="match status" value="1"/>
</dbReference>
<dbReference type="EMBL" id="CAJFCV020000004">
    <property type="protein sequence ID" value="CAG9115900.1"/>
    <property type="molecule type" value="Genomic_DNA"/>
</dbReference>
<dbReference type="CDD" id="cd01099">
    <property type="entry name" value="PAN_AP_HGF"/>
    <property type="match status" value="1"/>
</dbReference>
<feature type="transmembrane region" description="Helical" evidence="17">
    <location>
        <begin position="356"/>
        <end position="374"/>
    </location>
</feature>
<dbReference type="InterPro" id="IPR036772">
    <property type="entry name" value="SRCR-like_dom_sf"/>
</dbReference>
<evidence type="ECO:0000256" key="8">
    <source>
        <dbReference type="ARBA" id="ARBA00022825"/>
    </source>
</evidence>
<dbReference type="InterPro" id="IPR038178">
    <property type="entry name" value="Kringle_sf"/>
</dbReference>
<comment type="caution">
    <text evidence="14">Lacks conserved residue(s) required for the propagation of feature annotation.</text>
</comment>
<dbReference type="SUPFAM" id="SSF57440">
    <property type="entry name" value="Kringle-like"/>
    <property type="match status" value="1"/>
</dbReference>
<feature type="transmembrane region" description="Helical" evidence="17">
    <location>
        <begin position="407"/>
        <end position="425"/>
    </location>
</feature>
<feature type="region of interest" description="Disordered" evidence="16">
    <location>
        <begin position="1"/>
        <end position="25"/>
    </location>
</feature>
<keyword evidence="17" id="KW-0472">Membrane</keyword>
<dbReference type="Pfam" id="PF00024">
    <property type="entry name" value="PAN_1"/>
    <property type="match status" value="1"/>
</dbReference>
<evidence type="ECO:0000256" key="9">
    <source>
        <dbReference type="ARBA" id="ARBA00023157"/>
    </source>
</evidence>
<dbReference type="InterPro" id="IPR002172">
    <property type="entry name" value="LDrepeatLR_classA_rpt"/>
</dbReference>
<evidence type="ECO:0000259" key="20">
    <source>
        <dbReference type="PROSITE" id="PS50287"/>
    </source>
</evidence>
<dbReference type="PANTHER" id="PTHR24252">
    <property type="entry name" value="ACROSIN-RELATED"/>
    <property type="match status" value="1"/>
</dbReference>
<evidence type="ECO:0000256" key="17">
    <source>
        <dbReference type="SAM" id="Phobius"/>
    </source>
</evidence>
<keyword evidence="7 15" id="KW-0378">Hydrolase</keyword>
<keyword evidence="9 13" id="KW-1015">Disulfide bond</keyword>
<accession>A0A7I8WSZ8</accession>
<evidence type="ECO:0000256" key="12">
    <source>
        <dbReference type="PROSITE-ProRule" id="PRU00121"/>
    </source>
</evidence>
<dbReference type="SUPFAM" id="SSF57414">
    <property type="entry name" value="Hairpin loop containing domain-like"/>
    <property type="match status" value="1"/>
</dbReference>
<feature type="transmembrane region" description="Helical" evidence="17">
    <location>
        <begin position="134"/>
        <end position="158"/>
    </location>
</feature>
<name>A0A7I8WSZ8_BURXY</name>
<evidence type="ECO:0000256" key="2">
    <source>
        <dbReference type="ARBA" id="ARBA00017669"/>
    </source>
</evidence>
<dbReference type="InterPro" id="IPR018114">
    <property type="entry name" value="TRYPSIN_HIS"/>
</dbReference>
<dbReference type="SMART" id="SM00192">
    <property type="entry name" value="LDLa"/>
    <property type="match status" value="3"/>
</dbReference>
<dbReference type="InterPro" id="IPR001314">
    <property type="entry name" value="Peptidase_S1A"/>
</dbReference>
<evidence type="ECO:0000256" key="10">
    <source>
        <dbReference type="ARBA" id="ARBA00023180"/>
    </source>
</evidence>
<dbReference type="Gene3D" id="2.40.10.10">
    <property type="entry name" value="Trypsin-like serine proteases"/>
    <property type="match status" value="1"/>
</dbReference>
<feature type="disulfide bond" evidence="13">
    <location>
        <begin position="1104"/>
        <end position="1119"/>
    </location>
</feature>
<dbReference type="Gene3D" id="4.10.400.10">
    <property type="entry name" value="Low-density Lipoprotein Receptor"/>
    <property type="match status" value="2"/>
</dbReference>
<dbReference type="SMART" id="SM00020">
    <property type="entry name" value="Tryp_SPc"/>
    <property type="match status" value="1"/>
</dbReference>
<evidence type="ECO:0000256" key="7">
    <source>
        <dbReference type="ARBA" id="ARBA00022801"/>
    </source>
</evidence>
<dbReference type="Gene3D" id="3.50.4.10">
    <property type="entry name" value="Hepatocyte Growth Factor"/>
    <property type="match status" value="1"/>
</dbReference>
<dbReference type="InterPro" id="IPR016187">
    <property type="entry name" value="CTDL_fold"/>
</dbReference>
<comment type="caution">
    <text evidence="22">The sequence shown here is derived from an EMBL/GenBank/DDBJ whole genome shotgun (WGS) entry which is preliminary data.</text>
</comment>
<feature type="transmembrane region" description="Helical" evidence="17">
    <location>
        <begin position="330"/>
        <end position="350"/>
    </location>
</feature>
<dbReference type="InterPro" id="IPR023415">
    <property type="entry name" value="LDLR_class-A_CS"/>
</dbReference>
<dbReference type="SMART" id="SM00473">
    <property type="entry name" value="PAN_AP"/>
    <property type="match status" value="1"/>
</dbReference>
<keyword evidence="10" id="KW-0325">Glycoprotein</keyword>
<dbReference type="InterPro" id="IPR009003">
    <property type="entry name" value="Peptidase_S1_PA"/>
</dbReference>
<dbReference type="InterPro" id="IPR000001">
    <property type="entry name" value="Kringle"/>
</dbReference>
<dbReference type="GO" id="GO:0006508">
    <property type="term" value="P:proteolysis"/>
    <property type="evidence" value="ECO:0007669"/>
    <property type="project" value="UniProtKB-KW"/>
</dbReference>
<evidence type="ECO:0000256" key="14">
    <source>
        <dbReference type="PROSITE-ProRule" id="PRU00196"/>
    </source>
</evidence>
<comment type="function">
    <text evidence="1">Plays a role in neuronal plasticity and the proteolytic action may subserve structural reorganizations associated with learning and memory operations.</text>
</comment>
<sequence>MAKGPRDNDLGIKAQGKKSRLQNKSPPVPKIVVASHVAPDSRGPSVMENVRNQILGRIPMFCLSFIKITFISFDMSNFSYYISSNFDGPLLVIADCLFNFGLLVGAITVWVLSDRFPLWASLFFLSLIKVGLHFVMTITLPIPCVLTILAAEGLLLGWTQSILFLNSFSKIPNPAKRLLIALTFQGLAVGQFLSAILIQEEEKQISSVELRNETMMSNFRSVYNSGGALEPMALKFRIPFPSILFGSGILQGFLGYLIYDVWKTPEGTPNAAVTRLQHDFLVEQASNDAADMLPKLTTLGCLFGFFSTSLITIVPHYLFCFSTSENRSFLLYFSMLGYVFGRLLFLVYAVKFPPTFWLIIGMVITGASICTFTFEAFRMASALFHGLGVSLISPAYAFFLLRIHGTSVHSLIAGSIVAQLLYPLFATQIFSNYGPELYSASNFVILLGLAIAFVALLNLMSSLASPADPVQQRVWRFFRGEGLKRTTSIRKFISSVRGSIRRSRYGKLRRAKSPQAVEATTPLRPNPIAMNSYRSTQCAVKESRGKVLFSLLFCSKLFAQPLFRITEGTAQVFEDRLSQYLPICADRIDSNVISNICAQQGGLLVKSYNKTSHINILSASVRCNGNECFSSRRLFCNQGLNIECGESMADSGCPKEFVKLGKSKCLGIISDENHDYEEAVGRCRSFHNSSLASLGFIDTKKLYLALKELNKSRNDVHLFLTSAVRMRRDWRWSDGIMLDKAPEGEGRCMALQLGDDIVAFKAMECSLSQFVPLCEINLAQNCALPGEYQGDVSHSISGTECLKWNDPRITQHGYFSTGQRFWDHNSCRIVNGNGLRPWCMISDQLFEECQVPKCNVNELSEHFTHNVASQIPMVCKEGEVKCGQSDECVDAEFICDYEMDCSNGFDESNCPDFLENFDLKGEFKLVDEVSEVWTNIRRAQGCAQRCIQNPEFTCESFSFDPDKEICLLSRISNNPAVLFERPDSFYYQKKFSKDLLTFTQNSTSLIIEASKNGQKGPICMDNVTQTDQLCKEFGFGPALNYPVLFTSRTAHIWSIESLRNDVPDALLPLPSPSDCRRFLRCSNCLPSQFSCQLEPACIDQNKVCDGRVDCNDASDEIGCRNIAWRLIGEVEDVIPEGRVQLSFQNKWTDVCSDGLNEGDVSRLCSKLGKGKYGRILPIYGQKSTSTTWLIRCDNEDCGPLRMHQCLNGILNLRCDSDEHLYCGHRFSKARIKRVVGGFDSAMGAFPWTAALRFNYGDVHHCGAVIIAERYLLSAAHCFEANREPKDFTVITGDWNNRVREGTEQKFNISKIHFFPNYEDLFQHDIVLLEISNKIRFDQYSQPICLPPRGYRYNKGQVCIVSGWGSNGTEYSEKMRAAAMPILDRDECRNVSKIYSSVSKTSFCAGYLNGGIDSCQGDSGGPFACEHNGIFYLGGIISWGEGCAQKKHPGIYTMITPYLSWIENITTISF</sequence>
<evidence type="ECO:0000256" key="13">
    <source>
        <dbReference type="PROSITE-ProRule" id="PRU00124"/>
    </source>
</evidence>
<dbReference type="PROSITE" id="PS00134">
    <property type="entry name" value="TRYPSIN_HIS"/>
    <property type="match status" value="1"/>
</dbReference>
<dbReference type="GO" id="GO:0007599">
    <property type="term" value="P:hemostasis"/>
    <property type="evidence" value="ECO:0007669"/>
    <property type="project" value="UniProtKB-KW"/>
</dbReference>
<feature type="transmembrane region" description="Helical" evidence="17">
    <location>
        <begin position="437"/>
        <end position="460"/>
    </location>
</feature>
<reference evidence="22" key="1">
    <citation type="submission" date="2020-09" db="EMBL/GenBank/DDBJ databases">
        <authorList>
            <person name="Kikuchi T."/>
        </authorList>
    </citation>
    <scope>NUCLEOTIDE SEQUENCE</scope>
    <source>
        <strain evidence="22">Ka4C1</strain>
    </source>
</reference>
<dbReference type="InterPro" id="IPR001254">
    <property type="entry name" value="Trypsin_dom"/>
</dbReference>